<keyword evidence="2" id="KW-1185">Reference proteome</keyword>
<dbReference type="EMBL" id="CP090041">
    <property type="protein sequence ID" value="UPL03916.1"/>
    <property type="molecule type" value="Genomic_DNA"/>
</dbReference>
<sequence length="330" mass="35981">MTETIKVAILGAAGESAGLILKGLLESTNPKYEVAALVRLSSVSKPSYEKLASQGVNLLPVDLESPDAEIAKSLRGYDVVIASVPPNALESQLPLARAAKLANVKRFVPSSFAMAIAPSGISSVQTVREKIHAEIAAMGLLYTIIDVGWWYSCFIPQMPSGQTDHATALPDFIKNLIPGDGNMKTNVVDNDDVGRFVARILADSRTINKKVMASGAAISFNEMFGIAETLTGEKVERKQVSADGLKAMIRDFTAQAESDPRNYNTLVGKFWLEYYYSSFIDGDNSPEGVKRLGYLLVTDLYPDLQPTTFEQFFAETLANKRRVPYSDRLA</sequence>
<evidence type="ECO:0000313" key="2">
    <source>
        <dbReference type="Proteomes" id="UP000830768"/>
    </source>
</evidence>
<accession>A0ACD3ZS60</accession>
<reference evidence="1" key="1">
    <citation type="submission" date="2021-11" db="EMBL/GenBank/DDBJ databases">
        <title>Fusarium solani-melongenae Genome sequencing and assembly.</title>
        <authorList>
            <person name="Xie S."/>
            <person name="Huang L."/>
            <person name="Zhang X."/>
        </authorList>
    </citation>
    <scope>NUCLEOTIDE SEQUENCE</scope>
    <source>
        <strain evidence="1">CRI 24-3</strain>
    </source>
</reference>
<dbReference type="Proteomes" id="UP000830768">
    <property type="component" value="Chromosome 13"/>
</dbReference>
<evidence type="ECO:0000313" key="1">
    <source>
        <dbReference type="EMBL" id="UPL03916.1"/>
    </source>
</evidence>
<gene>
    <name evidence="1" type="ORF">LCI18_014850</name>
</gene>
<name>A0ACD3ZS60_FUSSC</name>
<protein>
    <submittedName>
        <fullName evidence="1">Uncharacterized protein</fullName>
    </submittedName>
</protein>
<proteinExistence type="predicted"/>
<organism evidence="1 2">
    <name type="scientific">Fusarium solani subsp. cucurbitae</name>
    <name type="common">Neocosmosporum cucurbitae</name>
    <dbReference type="NCBI Taxonomy" id="2747967"/>
    <lineage>
        <taxon>Eukaryota</taxon>
        <taxon>Fungi</taxon>
        <taxon>Dikarya</taxon>
        <taxon>Ascomycota</taxon>
        <taxon>Pezizomycotina</taxon>
        <taxon>Sordariomycetes</taxon>
        <taxon>Hypocreomycetidae</taxon>
        <taxon>Hypocreales</taxon>
        <taxon>Nectriaceae</taxon>
        <taxon>Fusarium</taxon>
        <taxon>Fusarium solani species complex</taxon>
    </lineage>
</organism>